<evidence type="ECO:0000256" key="7">
    <source>
        <dbReference type="SAM" id="MobiDB-lite"/>
    </source>
</evidence>
<dbReference type="Gene3D" id="3.30.160.60">
    <property type="entry name" value="Classic Zinc Finger"/>
    <property type="match status" value="1"/>
</dbReference>
<reference evidence="9" key="1">
    <citation type="submission" date="2023-04" db="EMBL/GenBank/DDBJ databases">
        <authorList>
            <person name="Vijverberg K."/>
            <person name="Xiong W."/>
            <person name="Schranz E."/>
        </authorList>
    </citation>
    <scope>NUCLEOTIDE SEQUENCE</scope>
</reference>
<dbReference type="PROSITE" id="PS50157">
    <property type="entry name" value="ZINC_FINGER_C2H2_2"/>
    <property type="match status" value="1"/>
</dbReference>
<dbReference type="PANTHER" id="PTHR47287:SF18">
    <property type="entry name" value="TRANSCRIPTION FACTOR C2H2 FAMILY"/>
    <property type="match status" value="1"/>
</dbReference>
<name>A0AA35Y0K0_LACSI</name>
<evidence type="ECO:0000313" key="10">
    <source>
        <dbReference type="Proteomes" id="UP001177003"/>
    </source>
</evidence>
<keyword evidence="10" id="KW-1185">Reference proteome</keyword>
<keyword evidence="4" id="KW-0862">Zinc</keyword>
<sequence length="245" mass="27373">MKFPKSIDLEIEVQDDDDSGNNSQLDSNISIQTTMTRPVQKLETSHTYDPISLELSLNFKSNMYKFESNNSMGGSISTTSKSTNHTETHATPGSLPRVFPCNYCKRKFFSSQALGGHQNAHKSERMLAKRAVRMGIFSEKYASKVATFPPHGASLRSLEIKAHSSQHQTFVPPFTRMPPEINSISPRYINGIIEFPIYVDDDGYDHMLWPGSFRQVDATVSVVDLLPKTVSVVDATVTPDLTLRL</sequence>
<gene>
    <name evidence="9" type="ORF">LSALG_LOCUS3032</name>
</gene>
<feature type="region of interest" description="Disordered" evidence="7">
    <location>
        <begin position="1"/>
        <end position="26"/>
    </location>
</feature>
<keyword evidence="5" id="KW-0539">Nucleus</keyword>
<evidence type="ECO:0000256" key="6">
    <source>
        <dbReference type="PROSITE-ProRule" id="PRU00042"/>
    </source>
</evidence>
<dbReference type="PANTHER" id="PTHR47287">
    <property type="entry name" value="C2H2 AND C2HC ZINC FINGERS SUPERFAMILY PROTEIN"/>
    <property type="match status" value="1"/>
</dbReference>
<dbReference type="Pfam" id="PF13912">
    <property type="entry name" value="zf-C2H2_6"/>
    <property type="match status" value="1"/>
</dbReference>
<evidence type="ECO:0000313" key="9">
    <source>
        <dbReference type="EMBL" id="CAI9262289.1"/>
    </source>
</evidence>
<evidence type="ECO:0000256" key="4">
    <source>
        <dbReference type="ARBA" id="ARBA00022833"/>
    </source>
</evidence>
<proteinExistence type="predicted"/>
<feature type="compositionally biased region" description="Acidic residues" evidence="7">
    <location>
        <begin position="9"/>
        <end position="19"/>
    </location>
</feature>
<protein>
    <recommendedName>
        <fullName evidence="8">C2H2-type domain-containing protein</fullName>
    </recommendedName>
</protein>
<organism evidence="9 10">
    <name type="scientific">Lactuca saligna</name>
    <name type="common">Willowleaf lettuce</name>
    <dbReference type="NCBI Taxonomy" id="75948"/>
    <lineage>
        <taxon>Eukaryota</taxon>
        <taxon>Viridiplantae</taxon>
        <taxon>Streptophyta</taxon>
        <taxon>Embryophyta</taxon>
        <taxon>Tracheophyta</taxon>
        <taxon>Spermatophyta</taxon>
        <taxon>Magnoliopsida</taxon>
        <taxon>eudicotyledons</taxon>
        <taxon>Gunneridae</taxon>
        <taxon>Pentapetalae</taxon>
        <taxon>asterids</taxon>
        <taxon>campanulids</taxon>
        <taxon>Asterales</taxon>
        <taxon>Asteraceae</taxon>
        <taxon>Cichorioideae</taxon>
        <taxon>Cichorieae</taxon>
        <taxon>Lactucinae</taxon>
        <taxon>Lactuca</taxon>
    </lineage>
</organism>
<dbReference type="EMBL" id="OX465086">
    <property type="protein sequence ID" value="CAI9262289.1"/>
    <property type="molecule type" value="Genomic_DNA"/>
</dbReference>
<dbReference type="InterPro" id="IPR036236">
    <property type="entry name" value="Znf_C2H2_sf"/>
</dbReference>
<evidence type="ECO:0000256" key="2">
    <source>
        <dbReference type="ARBA" id="ARBA00022723"/>
    </source>
</evidence>
<dbReference type="GO" id="GO:0005634">
    <property type="term" value="C:nucleus"/>
    <property type="evidence" value="ECO:0007669"/>
    <property type="project" value="UniProtKB-SubCell"/>
</dbReference>
<keyword evidence="2" id="KW-0479">Metal-binding</keyword>
<dbReference type="SUPFAM" id="SSF57667">
    <property type="entry name" value="beta-beta-alpha zinc fingers"/>
    <property type="match status" value="1"/>
</dbReference>
<dbReference type="GO" id="GO:0008270">
    <property type="term" value="F:zinc ion binding"/>
    <property type="evidence" value="ECO:0007669"/>
    <property type="project" value="UniProtKB-KW"/>
</dbReference>
<evidence type="ECO:0000256" key="5">
    <source>
        <dbReference type="ARBA" id="ARBA00023242"/>
    </source>
</evidence>
<dbReference type="GO" id="GO:0009788">
    <property type="term" value="P:negative regulation of abscisic acid-activated signaling pathway"/>
    <property type="evidence" value="ECO:0007669"/>
    <property type="project" value="InterPro"/>
</dbReference>
<keyword evidence="3 6" id="KW-0863">Zinc-finger</keyword>
<accession>A0AA35Y0K0</accession>
<evidence type="ECO:0000259" key="8">
    <source>
        <dbReference type="PROSITE" id="PS50157"/>
    </source>
</evidence>
<dbReference type="InterPro" id="IPR044246">
    <property type="entry name" value="ZFP3-like"/>
</dbReference>
<comment type="subcellular location">
    <subcellularLocation>
        <location evidence="1">Nucleus</location>
    </subcellularLocation>
</comment>
<dbReference type="PROSITE" id="PS00028">
    <property type="entry name" value="ZINC_FINGER_C2H2_1"/>
    <property type="match status" value="1"/>
</dbReference>
<dbReference type="Proteomes" id="UP001177003">
    <property type="component" value="Chromosome 0"/>
</dbReference>
<evidence type="ECO:0000256" key="1">
    <source>
        <dbReference type="ARBA" id="ARBA00004123"/>
    </source>
</evidence>
<evidence type="ECO:0000256" key="3">
    <source>
        <dbReference type="ARBA" id="ARBA00022771"/>
    </source>
</evidence>
<dbReference type="InterPro" id="IPR013087">
    <property type="entry name" value="Znf_C2H2_type"/>
</dbReference>
<feature type="domain" description="C2H2-type" evidence="8">
    <location>
        <begin position="99"/>
        <end position="126"/>
    </location>
</feature>
<dbReference type="AlphaFoldDB" id="A0AA35Y0K0"/>